<evidence type="ECO:0000256" key="1">
    <source>
        <dbReference type="SAM" id="MobiDB-lite"/>
    </source>
</evidence>
<gene>
    <name evidence="2" type="ORF">CHS0354_032368</name>
</gene>
<comment type="caution">
    <text evidence="2">The sequence shown here is derived from an EMBL/GenBank/DDBJ whole genome shotgun (WGS) entry which is preliminary data.</text>
</comment>
<feature type="region of interest" description="Disordered" evidence="1">
    <location>
        <begin position="120"/>
        <end position="142"/>
    </location>
</feature>
<feature type="compositionally biased region" description="Polar residues" evidence="1">
    <location>
        <begin position="564"/>
        <end position="573"/>
    </location>
</feature>
<evidence type="ECO:0000313" key="3">
    <source>
        <dbReference type="Proteomes" id="UP001195483"/>
    </source>
</evidence>
<sequence>MDIPNYYNSGQNECSNNGNMPYNGPVYSQVQRQAPPSANNRQLSYSSAGNSYPPSGASDRLQKTMDASRMTSGPSNPYGNHRMLTPVPPRVSPAYNQVQGHHYVNPFVGQLATSSVRRSSQASDLQKGTDFSMMTSPPSNPHSTYRMFSPVVPSVSTTYNSGYLNNLQRNPMFQDPQILLNQECNGVQVPANLITTSWNLMPLPSMDSSPGAIRSCQNVYLRHMQLQDKLLKVRNNPYVSADGLKVDNEYSTNVGQIEMGRYHALASNMGNTELNAAVYSYYDKERLMLVQKVEAELDKLIDKVEKIQKSVARANLFQQKESSQGRPLMNAVKTDRGVQQHTFEGLADVEAILNNDKVNDTNKNCAQVISVSPSCMECSSLALGGLDDAGQKDSFDYGFTSDLEDLGADVEAILNNDKVNDTNKNCAQVISMSPLGGIKQNNTGESFDHDEKCAEKTNFFQPDSMVNLSAVEPVTGESCLINNDTLMTPDQCGSSQAAFLDLNLSFISTPEVRNNPSVELSPLNDQDDFLLRIACGISENSNDVQSNSQSQARSPIARFDPELQASSSSQQNSDLDKPVDSTFDMNPSMENKNLSSHVPSDFPCLSSDSTNILSMCELQLQYPYPVKEEVKELVQMTGVTHRPMTKWMVNKHSPFSTLSITEDNRPIEFKCKGKGKKRKHSELGKDN</sequence>
<feature type="region of interest" description="Disordered" evidence="1">
    <location>
        <begin position="1"/>
        <end position="62"/>
    </location>
</feature>
<organism evidence="2 3">
    <name type="scientific">Potamilus streckersoni</name>
    <dbReference type="NCBI Taxonomy" id="2493646"/>
    <lineage>
        <taxon>Eukaryota</taxon>
        <taxon>Metazoa</taxon>
        <taxon>Spiralia</taxon>
        <taxon>Lophotrochozoa</taxon>
        <taxon>Mollusca</taxon>
        <taxon>Bivalvia</taxon>
        <taxon>Autobranchia</taxon>
        <taxon>Heteroconchia</taxon>
        <taxon>Palaeoheterodonta</taxon>
        <taxon>Unionida</taxon>
        <taxon>Unionoidea</taxon>
        <taxon>Unionidae</taxon>
        <taxon>Ambleminae</taxon>
        <taxon>Lampsilini</taxon>
        <taxon>Potamilus</taxon>
    </lineage>
</organism>
<reference evidence="2" key="1">
    <citation type="journal article" date="2021" name="Genome Biol. Evol.">
        <title>A High-Quality Reference Genome for a Parasitic Bivalve with Doubly Uniparental Inheritance (Bivalvia: Unionida).</title>
        <authorList>
            <person name="Smith C.H."/>
        </authorList>
    </citation>
    <scope>NUCLEOTIDE SEQUENCE</scope>
    <source>
        <strain evidence="2">CHS0354</strain>
    </source>
</reference>
<feature type="compositionally biased region" description="Polar residues" evidence="1">
    <location>
        <begin position="1"/>
        <end position="53"/>
    </location>
</feature>
<dbReference type="EMBL" id="JAEAOA010001913">
    <property type="protein sequence ID" value="KAK3610021.1"/>
    <property type="molecule type" value="Genomic_DNA"/>
</dbReference>
<proteinExistence type="predicted"/>
<dbReference type="AlphaFoldDB" id="A0AAE0WCV5"/>
<keyword evidence="3" id="KW-1185">Reference proteome</keyword>
<protein>
    <submittedName>
        <fullName evidence="2">Uncharacterized protein</fullName>
    </submittedName>
</protein>
<evidence type="ECO:0000313" key="2">
    <source>
        <dbReference type="EMBL" id="KAK3610021.1"/>
    </source>
</evidence>
<dbReference type="Proteomes" id="UP001195483">
    <property type="component" value="Unassembled WGS sequence"/>
</dbReference>
<name>A0AAE0WCV5_9BIVA</name>
<feature type="region of interest" description="Disordered" evidence="1">
    <location>
        <begin position="563"/>
        <end position="597"/>
    </location>
</feature>
<reference evidence="2" key="3">
    <citation type="submission" date="2023-05" db="EMBL/GenBank/DDBJ databases">
        <authorList>
            <person name="Smith C.H."/>
        </authorList>
    </citation>
    <scope>NUCLEOTIDE SEQUENCE</scope>
    <source>
        <strain evidence="2">CHS0354</strain>
        <tissue evidence="2">Mantle</tissue>
    </source>
</reference>
<accession>A0AAE0WCV5</accession>
<reference evidence="2" key="2">
    <citation type="journal article" date="2021" name="Genome Biol. Evol.">
        <title>Developing a high-quality reference genome for a parasitic bivalve with doubly uniparental inheritance (Bivalvia: Unionida).</title>
        <authorList>
            <person name="Smith C.H."/>
        </authorList>
    </citation>
    <scope>NUCLEOTIDE SEQUENCE</scope>
    <source>
        <strain evidence="2">CHS0354</strain>
        <tissue evidence="2">Mantle</tissue>
    </source>
</reference>
<feature type="compositionally biased region" description="Polar residues" evidence="1">
    <location>
        <begin position="583"/>
        <end position="597"/>
    </location>
</feature>
<feature type="compositionally biased region" description="Polar residues" evidence="1">
    <location>
        <begin position="132"/>
        <end position="142"/>
    </location>
</feature>